<evidence type="ECO:0000259" key="1">
    <source>
        <dbReference type="Pfam" id="PF01965"/>
    </source>
</evidence>
<dbReference type="PANTHER" id="PTHR48094">
    <property type="entry name" value="PROTEIN/NUCLEIC ACID DEGLYCASE DJ-1-RELATED"/>
    <property type="match status" value="1"/>
</dbReference>
<proteinExistence type="predicted"/>
<dbReference type="RefSeq" id="WP_161693445.1">
    <property type="nucleotide sequence ID" value="NZ_JAAAHS010000011.1"/>
</dbReference>
<dbReference type="Pfam" id="PF01965">
    <property type="entry name" value="DJ-1_PfpI"/>
    <property type="match status" value="1"/>
</dbReference>
<evidence type="ECO:0000313" key="2">
    <source>
        <dbReference type="EMBL" id="NBE50423.1"/>
    </source>
</evidence>
<dbReference type="Proteomes" id="UP000598297">
    <property type="component" value="Unassembled WGS sequence"/>
</dbReference>
<keyword evidence="3" id="KW-1185">Reference proteome</keyword>
<dbReference type="SUPFAM" id="SSF52317">
    <property type="entry name" value="Class I glutamine amidotransferase-like"/>
    <property type="match status" value="1"/>
</dbReference>
<keyword evidence="2" id="KW-0315">Glutamine amidotransferase</keyword>
<comment type="caution">
    <text evidence="2">The sequence shown here is derived from an EMBL/GenBank/DDBJ whole genome shotgun (WGS) entry which is preliminary data.</text>
</comment>
<dbReference type="GO" id="GO:0019172">
    <property type="term" value="F:glyoxalase III activity"/>
    <property type="evidence" value="ECO:0007669"/>
    <property type="project" value="TreeGrafter"/>
</dbReference>
<dbReference type="GO" id="GO:0019243">
    <property type="term" value="P:methylglyoxal catabolic process to D-lactate via S-lactoyl-glutathione"/>
    <property type="evidence" value="ECO:0007669"/>
    <property type="project" value="TreeGrafter"/>
</dbReference>
<organism evidence="2 3">
    <name type="scientific">Streptomyces boluensis</name>
    <dbReference type="NCBI Taxonomy" id="1775135"/>
    <lineage>
        <taxon>Bacteria</taxon>
        <taxon>Bacillati</taxon>
        <taxon>Actinomycetota</taxon>
        <taxon>Actinomycetes</taxon>
        <taxon>Kitasatosporales</taxon>
        <taxon>Streptomycetaceae</taxon>
        <taxon>Streptomyces</taxon>
    </lineage>
</organism>
<evidence type="ECO:0000313" key="3">
    <source>
        <dbReference type="Proteomes" id="UP000598297"/>
    </source>
</evidence>
<dbReference type="AlphaFoldDB" id="A0A964XKD3"/>
<dbReference type="OrthoDB" id="9792284at2"/>
<dbReference type="CDD" id="cd03141">
    <property type="entry name" value="GATase1_Hsp31_like"/>
    <property type="match status" value="1"/>
</dbReference>
<dbReference type="GO" id="GO:0005737">
    <property type="term" value="C:cytoplasm"/>
    <property type="evidence" value="ECO:0007669"/>
    <property type="project" value="TreeGrafter"/>
</dbReference>
<accession>A0A964XKD3</accession>
<dbReference type="EMBL" id="JAAAHS010000011">
    <property type="protein sequence ID" value="NBE50423.1"/>
    <property type="molecule type" value="Genomic_DNA"/>
</dbReference>
<name>A0A964XKD3_9ACTN</name>
<dbReference type="PANTHER" id="PTHR48094:SF22">
    <property type="entry name" value="DJ-1_PFPI DOMAIN-CONTAINING PROTEIN"/>
    <property type="match status" value="1"/>
</dbReference>
<gene>
    <name evidence="2" type="ORF">GUY60_03060</name>
</gene>
<dbReference type="InterPro" id="IPR050325">
    <property type="entry name" value="Prot/Nucl_acid_deglycase"/>
</dbReference>
<protein>
    <submittedName>
        <fullName evidence="2">Type 1 glutamine amidotransferase domain-containing protein</fullName>
    </submittedName>
</protein>
<feature type="domain" description="DJ-1/PfpI" evidence="1">
    <location>
        <begin position="27"/>
        <end position="230"/>
    </location>
</feature>
<reference evidence="2" key="1">
    <citation type="submission" date="2020-01" db="EMBL/GenBank/DDBJ databases">
        <title>Whole-genome analyses of novel actinobacteria.</title>
        <authorList>
            <person name="Sahin N."/>
        </authorList>
    </citation>
    <scope>NUCLEOTIDE SEQUENCE</scope>
    <source>
        <strain evidence="2">YC537</strain>
    </source>
</reference>
<dbReference type="InterPro" id="IPR002818">
    <property type="entry name" value="DJ-1/PfpI"/>
</dbReference>
<dbReference type="InterPro" id="IPR029062">
    <property type="entry name" value="Class_I_gatase-like"/>
</dbReference>
<dbReference type="Gene3D" id="3.40.50.880">
    <property type="match status" value="1"/>
</dbReference>
<sequence length="236" mass="25985">MTKVLFVISAADRWTLRDGAVHPSGFWAEEVAEPHRIFSEAGWDITVATPGGVAPTLDRLSLGIAGGTPWKRRAISRHLDSISEQLNHPQPLAEVDEDEYDLVFYPGGHGPMEDLAYDETSGALLSRRLASGKPLALLCHAPAALLAAKNPDGSWPFAGYRMTGLSNTEEKLNRFARNAEWFLEDRLRENGADYTKAALPLRPYVVSDRNLHTGQNPQSSERLATQLVEQLSSPSR</sequence>